<dbReference type="GO" id="GO:0030246">
    <property type="term" value="F:carbohydrate binding"/>
    <property type="evidence" value="ECO:0007669"/>
    <property type="project" value="UniProtKB-ARBA"/>
</dbReference>
<dbReference type="SUPFAM" id="SSF53822">
    <property type="entry name" value="Periplasmic binding protein-like I"/>
    <property type="match status" value="1"/>
</dbReference>
<reference evidence="5 6" key="1">
    <citation type="submission" date="2020-10" db="EMBL/GenBank/DDBJ databases">
        <title>Connecting structure to function with the recovery of over 1000 high-quality activated sludge metagenome-assembled genomes encoding full-length rRNA genes using long-read sequencing.</title>
        <authorList>
            <person name="Singleton C.M."/>
            <person name="Petriglieri F."/>
            <person name="Kristensen J.M."/>
            <person name="Kirkegaard R.H."/>
            <person name="Michaelsen T.Y."/>
            <person name="Andersen M.H."/>
            <person name="Karst S.M."/>
            <person name="Dueholm M.S."/>
            <person name="Nielsen P.H."/>
            <person name="Albertsen M."/>
        </authorList>
    </citation>
    <scope>NUCLEOTIDE SEQUENCE [LARGE SCALE GENOMIC DNA]</scope>
    <source>
        <strain evidence="5">EsbW_18-Q3-R4-48_BATAC.463</strain>
    </source>
</reference>
<gene>
    <name evidence="5" type="ORF">IPJ38_04795</name>
</gene>
<comment type="caution">
    <text evidence="5">The sequence shown here is derived from an EMBL/GenBank/DDBJ whole genome shotgun (WGS) entry which is preliminary data.</text>
</comment>
<sequence>MKRLVVAVIGLLLALPVMAMSVVFLNPGKSDEAFWLISARAMQQAAKSLDVQLEVLFAERQPLRTLELARGIIARPVNERPEYVIITNDYATGPALLRLFDATGIKVFMAYSGISEAADRVALGLPRERFKNWLGSLEPHAEDAGYLTAKKLIETGRKSGAVGADGKLHLMVIGGDRSTPTSIRRNAGMHRAISEAPDVVLDQEVFAGWTREKAAEQSVWLYQRYPGTRLIWAGNDLMAFGAMDSWEKRGGKAGVDAWFSGVNTSREALESVKSGRLSALAGGHFIAGAWSLVLIHDYHHGRDFVDEGLELEQPMFALFTPKLADRFLVKYGDMRFDQVDFRRFSKTLNPALKRYDFSFEQLLR</sequence>
<dbReference type="AlphaFoldDB" id="A0A935K2J0"/>
<dbReference type="PANTHER" id="PTHR46847:SF2">
    <property type="entry name" value="ABC TRANSPORTER SUGAR-BINDING PROTEIN"/>
    <property type="match status" value="1"/>
</dbReference>
<dbReference type="Gene3D" id="3.40.50.2300">
    <property type="match status" value="2"/>
</dbReference>
<evidence type="ECO:0000256" key="3">
    <source>
        <dbReference type="ARBA" id="ARBA00022729"/>
    </source>
</evidence>
<dbReference type="CDD" id="cd06324">
    <property type="entry name" value="PBP1_ABC_sugar_binding-like"/>
    <property type="match status" value="1"/>
</dbReference>
<proteinExistence type="inferred from homology"/>
<evidence type="ECO:0000256" key="1">
    <source>
        <dbReference type="ARBA" id="ARBA00004196"/>
    </source>
</evidence>
<evidence type="ECO:0000256" key="2">
    <source>
        <dbReference type="ARBA" id="ARBA00007639"/>
    </source>
</evidence>
<protein>
    <submittedName>
        <fullName evidence="5">ABC transporter substrate-binding protein</fullName>
    </submittedName>
</protein>
<dbReference type="Pfam" id="PF13407">
    <property type="entry name" value="Peripla_BP_4"/>
    <property type="match status" value="1"/>
</dbReference>
<dbReference type="InterPro" id="IPR025997">
    <property type="entry name" value="SBP_2_dom"/>
</dbReference>
<evidence type="ECO:0000313" key="6">
    <source>
        <dbReference type="Proteomes" id="UP000739411"/>
    </source>
</evidence>
<comment type="subcellular location">
    <subcellularLocation>
        <location evidence="1">Cell envelope</location>
    </subcellularLocation>
</comment>
<accession>A0A935K2J0</accession>
<name>A0A935K2J0_9RHOO</name>
<evidence type="ECO:0000259" key="4">
    <source>
        <dbReference type="Pfam" id="PF13407"/>
    </source>
</evidence>
<dbReference type="Proteomes" id="UP000739411">
    <property type="component" value="Unassembled WGS sequence"/>
</dbReference>
<dbReference type="InterPro" id="IPR028082">
    <property type="entry name" value="Peripla_BP_I"/>
</dbReference>
<organism evidence="5 6">
    <name type="scientific">Candidatus Dechloromonas phosphorivorans</name>
    <dbReference type="NCBI Taxonomy" id="2899244"/>
    <lineage>
        <taxon>Bacteria</taxon>
        <taxon>Pseudomonadati</taxon>
        <taxon>Pseudomonadota</taxon>
        <taxon>Betaproteobacteria</taxon>
        <taxon>Rhodocyclales</taxon>
        <taxon>Azonexaceae</taxon>
        <taxon>Dechloromonas</taxon>
    </lineage>
</organism>
<feature type="domain" description="Periplasmic binding protein" evidence="4">
    <location>
        <begin position="22"/>
        <end position="282"/>
    </location>
</feature>
<keyword evidence="3" id="KW-0732">Signal</keyword>
<dbReference type="GO" id="GO:0030313">
    <property type="term" value="C:cell envelope"/>
    <property type="evidence" value="ECO:0007669"/>
    <property type="project" value="UniProtKB-SubCell"/>
</dbReference>
<evidence type="ECO:0000313" key="5">
    <source>
        <dbReference type="EMBL" id="MBK7414522.1"/>
    </source>
</evidence>
<comment type="similarity">
    <text evidence="2">Belongs to the bacterial solute-binding protein 2 family.</text>
</comment>
<dbReference type="PANTHER" id="PTHR46847">
    <property type="entry name" value="D-ALLOSE-BINDING PERIPLASMIC PROTEIN-RELATED"/>
    <property type="match status" value="1"/>
</dbReference>
<dbReference type="EMBL" id="JADJMS010000009">
    <property type="protein sequence ID" value="MBK7414522.1"/>
    <property type="molecule type" value="Genomic_DNA"/>
</dbReference>